<dbReference type="RefSeq" id="WP_271999468.1">
    <property type="nucleotide sequence ID" value="NZ_JAQNDN010000010.1"/>
</dbReference>
<name>A0ABT5B888_9BACT</name>
<proteinExistence type="predicted"/>
<gene>
    <name evidence="2" type="ORF">POL58_18160</name>
</gene>
<comment type="caution">
    <text evidence="2">The sequence shown here is derived from an EMBL/GenBank/DDBJ whole genome shotgun (WGS) entry which is preliminary data.</text>
</comment>
<dbReference type="PROSITE" id="PS51257">
    <property type="entry name" value="PROKAR_LIPOPROTEIN"/>
    <property type="match status" value="1"/>
</dbReference>
<feature type="chain" id="PRO_5046547703" description="Lipoprotein" evidence="1">
    <location>
        <begin position="32"/>
        <end position="340"/>
    </location>
</feature>
<evidence type="ECO:0008006" key="4">
    <source>
        <dbReference type="Google" id="ProtNLM"/>
    </source>
</evidence>
<accession>A0ABT5B888</accession>
<protein>
    <recommendedName>
        <fullName evidence="4">Lipoprotein</fullName>
    </recommendedName>
</protein>
<feature type="signal peptide" evidence="1">
    <location>
        <begin position="1"/>
        <end position="31"/>
    </location>
</feature>
<organism evidence="2 3">
    <name type="scientific">Nannocystis radixulma</name>
    <dbReference type="NCBI Taxonomy" id="2995305"/>
    <lineage>
        <taxon>Bacteria</taxon>
        <taxon>Pseudomonadati</taxon>
        <taxon>Myxococcota</taxon>
        <taxon>Polyangia</taxon>
        <taxon>Nannocystales</taxon>
        <taxon>Nannocystaceae</taxon>
        <taxon>Nannocystis</taxon>
    </lineage>
</organism>
<keyword evidence="3" id="KW-1185">Reference proteome</keyword>
<evidence type="ECO:0000313" key="3">
    <source>
        <dbReference type="Proteomes" id="UP001217838"/>
    </source>
</evidence>
<keyword evidence="1" id="KW-0732">Signal</keyword>
<sequence length="340" mass="36703">MRSRPHHRATVRLRALSATLAAALACAPADDATPVDLSTDYDGLVLTDAPNAVAPLAWHAPRADCPLAYRVRIDETFPPGLAEFLHVTEEHSLSVLVLGWGFGTTGPKDMPEGQWSEGPVPKDRPFAGQLMFRGPKTSGRELLREWAVSAELVGPASPDAACYERTWDPVEDALALAWPQLPGRRTRVGETWRGARVEARCNRSSCVDPDNGAGGQDAHEHPCATMSWRERLDGLYALTGPSGQVTTVAQIAGFWSDGQPLDKGVWSERTVLVDADHGRPLRAEVSIHHNFTGIERHVVIDAIDTCPGGLVAAGWTAPQAVADERAALTAALERATSRKR</sequence>
<dbReference type="EMBL" id="JAQNDN010000010">
    <property type="protein sequence ID" value="MDC0669683.1"/>
    <property type="molecule type" value="Genomic_DNA"/>
</dbReference>
<dbReference type="Proteomes" id="UP001217838">
    <property type="component" value="Unassembled WGS sequence"/>
</dbReference>
<reference evidence="2 3" key="1">
    <citation type="submission" date="2022-11" db="EMBL/GenBank/DDBJ databases">
        <title>Minimal conservation of predation-associated metabolite biosynthetic gene clusters underscores biosynthetic potential of Myxococcota including descriptions for ten novel species: Archangium lansinium sp. nov., Myxococcus landrumus sp. nov., Nannocystis bai.</title>
        <authorList>
            <person name="Ahearne A."/>
            <person name="Stevens C."/>
            <person name="Dowd S."/>
        </authorList>
    </citation>
    <scope>NUCLEOTIDE SEQUENCE [LARGE SCALE GENOMIC DNA]</scope>
    <source>
        <strain evidence="2 3">NCELM</strain>
    </source>
</reference>
<evidence type="ECO:0000313" key="2">
    <source>
        <dbReference type="EMBL" id="MDC0669683.1"/>
    </source>
</evidence>
<evidence type="ECO:0000256" key="1">
    <source>
        <dbReference type="SAM" id="SignalP"/>
    </source>
</evidence>